<protein>
    <submittedName>
        <fullName evidence="3">Acyl-CoA N-acyltransferase</fullName>
    </submittedName>
</protein>
<dbReference type="Gene3D" id="3.40.630.30">
    <property type="match status" value="1"/>
</dbReference>
<dbReference type="Proteomes" id="UP001303160">
    <property type="component" value="Unassembled WGS sequence"/>
</dbReference>
<dbReference type="EMBL" id="MU863970">
    <property type="protein sequence ID" value="KAK4197077.1"/>
    <property type="molecule type" value="Genomic_DNA"/>
</dbReference>
<feature type="compositionally biased region" description="Polar residues" evidence="1">
    <location>
        <begin position="1"/>
        <end position="18"/>
    </location>
</feature>
<feature type="domain" description="N-acetyltransferase" evidence="2">
    <location>
        <begin position="53"/>
        <end position="269"/>
    </location>
</feature>
<reference evidence="3" key="2">
    <citation type="submission" date="2023-05" db="EMBL/GenBank/DDBJ databases">
        <authorList>
            <consortium name="Lawrence Berkeley National Laboratory"/>
            <person name="Steindorff A."/>
            <person name="Hensen N."/>
            <person name="Bonometti L."/>
            <person name="Westerberg I."/>
            <person name="Brannstrom I.O."/>
            <person name="Guillou S."/>
            <person name="Cros-Aarteil S."/>
            <person name="Calhoun S."/>
            <person name="Haridas S."/>
            <person name="Kuo A."/>
            <person name="Mondo S."/>
            <person name="Pangilinan J."/>
            <person name="Riley R."/>
            <person name="Labutti K."/>
            <person name="Andreopoulos B."/>
            <person name="Lipzen A."/>
            <person name="Chen C."/>
            <person name="Yanf M."/>
            <person name="Daum C."/>
            <person name="Ng V."/>
            <person name="Clum A."/>
            <person name="Ohm R."/>
            <person name="Martin F."/>
            <person name="Silar P."/>
            <person name="Natvig D."/>
            <person name="Lalanne C."/>
            <person name="Gautier V."/>
            <person name="Ament-Velasquez S.L."/>
            <person name="Kruys A."/>
            <person name="Hutchinson M.I."/>
            <person name="Powell A.J."/>
            <person name="Barry K."/>
            <person name="Miller A.N."/>
            <person name="Grigoriev I.V."/>
            <person name="Debuchy R."/>
            <person name="Gladieux P."/>
            <person name="Thoren M.H."/>
            <person name="Johannesson H."/>
        </authorList>
    </citation>
    <scope>NUCLEOTIDE SEQUENCE</scope>
    <source>
        <strain evidence="3">CBS 315.58</strain>
    </source>
</reference>
<dbReference type="InterPro" id="IPR016181">
    <property type="entry name" value="Acyl_CoA_acyltransferase"/>
</dbReference>
<comment type="caution">
    <text evidence="3">The sequence shown here is derived from an EMBL/GenBank/DDBJ whole genome shotgun (WGS) entry which is preliminary data.</text>
</comment>
<evidence type="ECO:0000313" key="3">
    <source>
        <dbReference type="EMBL" id="KAK4197077.1"/>
    </source>
</evidence>
<dbReference type="Pfam" id="PF00583">
    <property type="entry name" value="Acetyltransf_1"/>
    <property type="match status" value="1"/>
</dbReference>
<proteinExistence type="predicted"/>
<evidence type="ECO:0000256" key="1">
    <source>
        <dbReference type="SAM" id="MobiDB-lite"/>
    </source>
</evidence>
<gene>
    <name evidence="3" type="ORF">QBC40DRAFT_351270</name>
</gene>
<reference evidence="3" key="1">
    <citation type="journal article" date="2023" name="Mol. Phylogenet. Evol.">
        <title>Genome-scale phylogeny and comparative genomics of the fungal order Sordariales.</title>
        <authorList>
            <person name="Hensen N."/>
            <person name="Bonometti L."/>
            <person name="Westerberg I."/>
            <person name="Brannstrom I.O."/>
            <person name="Guillou S."/>
            <person name="Cros-Aarteil S."/>
            <person name="Calhoun S."/>
            <person name="Haridas S."/>
            <person name="Kuo A."/>
            <person name="Mondo S."/>
            <person name="Pangilinan J."/>
            <person name="Riley R."/>
            <person name="LaButti K."/>
            <person name="Andreopoulos B."/>
            <person name="Lipzen A."/>
            <person name="Chen C."/>
            <person name="Yan M."/>
            <person name="Daum C."/>
            <person name="Ng V."/>
            <person name="Clum A."/>
            <person name="Steindorff A."/>
            <person name="Ohm R.A."/>
            <person name="Martin F."/>
            <person name="Silar P."/>
            <person name="Natvig D.O."/>
            <person name="Lalanne C."/>
            <person name="Gautier V."/>
            <person name="Ament-Velasquez S.L."/>
            <person name="Kruys A."/>
            <person name="Hutchinson M.I."/>
            <person name="Powell A.J."/>
            <person name="Barry K."/>
            <person name="Miller A.N."/>
            <person name="Grigoriev I.V."/>
            <person name="Debuchy R."/>
            <person name="Gladieux P."/>
            <person name="Hiltunen Thoren M."/>
            <person name="Johannesson H."/>
        </authorList>
    </citation>
    <scope>NUCLEOTIDE SEQUENCE</scope>
    <source>
        <strain evidence="3">CBS 315.58</strain>
    </source>
</reference>
<evidence type="ECO:0000259" key="2">
    <source>
        <dbReference type="PROSITE" id="PS51186"/>
    </source>
</evidence>
<evidence type="ECO:0000313" key="4">
    <source>
        <dbReference type="Proteomes" id="UP001303160"/>
    </source>
</evidence>
<organism evidence="3 4">
    <name type="scientific">Triangularia verruculosa</name>
    <dbReference type="NCBI Taxonomy" id="2587418"/>
    <lineage>
        <taxon>Eukaryota</taxon>
        <taxon>Fungi</taxon>
        <taxon>Dikarya</taxon>
        <taxon>Ascomycota</taxon>
        <taxon>Pezizomycotina</taxon>
        <taxon>Sordariomycetes</taxon>
        <taxon>Sordariomycetidae</taxon>
        <taxon>Sordariales</taxon>
        <taxon>Podosporaceae</taxon>
        <taxon>Triangularia</taxon>
    </lineage>
</organism>
<dbReference type="AlphaFoldDB" id="A0AAN7ASM6"/>
<dbReference type="SUPFAM" id="SSF55729">
    <property type="entry name" value="Acyl-CoA N-acyltransferases (Nat)"/>
    <property type="match status" value="1"/>
</dbReference>
<dbReference type="CDD" id="cd04301">
    <property type="entry name" value="NAT_SF"/>
    <property type="match status" value="1"/>
</dbReference>
<name>A0AAN7ASM6_9PEZI</name>
<dbReference type="GO" id="GO:0016747">
    <property type="term" value="F:acyltransferase activity, transferring groups other than amino-acyl groups"/>
    <property type="evidence" value="ECO:0007669"/>
    <property type="project" value="InterPro"/>
</dbReference>
<sequence>MINMTMDTTSFNSSTTPKEPQPNTPEDPAPPAPLITFLPPQGQLNYLGHNHPLNQPDNIPKTFLDAMSVREKVYVQEQSIALENEFDDDDHRSCHWVLYTSAFHSPQTSTPPIPIGTIRLVPFPHPPHPLNGGIYLNNTLTNPSPQPNSPTTTYHHNENEPYIKLGRLAVIKEHRNKGLARHLVRAAIDWMQTHPATFNPSPPSPSPTTLEMDVTAGGGELPKWRGLFCIHAQEDAVTVWEKYGFRVDEKMGRWWEEGIPHVGMWLRVKVGREREDDVQSFGG</sequence>
<dbReference type="PROSITE" id="PS51186">
    <property type="entry name" value="GNAT"/>
    <property type="match status" value="1"/>
</dbReference>
<keyword evidence="4" id="KW-1185">Reference proteome</keyword>
<dbReference type="InterPro" id="IPR000182">
    <property type="entry name" value="GNAT_dom"/>
</dbReference>
<accession>A0AAN7ASM6</accession>
<feature type="region of interest" description="Disordered" evidence="1">
    <location>
        <begin position="1"/>
        <end position="31"/>
    </location>
</feature>
<feature type="compositionally biased region" description="Pro residues" evidence="1">
    <location>
        <begin position="19"/>
        <end position="31"/>
    </location>
</feature>